<accession>A0A544TC19</accession>
<dbReference type="PROSITE" id="PS00099">
    <property type="entry name" value="THIOLASE_3"/>
    <property type="match status" value="1"/>
</dbReference>
<comment type="caution">
    <text evidence="10">The sequence shown here is derived from an EMBL/GenBank/DDBJ whole genome shotgun (WGS) entry which is preliminary data.</text>
</comment>
<dbReference type="InterPro" id="IPR020617">
    <property type="entry name" value="Thiolase_C"/>
</dbReference>
<sequence length="402" mass="42206">MTKTVILDGARTAFGKFGGALSSLTASDLGGIAIKEALARAGVDGVDVDEVIMGSVLQAGQGQIPSRQAATKAGIPWSVKTETINKVCASGMRSVTLADQLIRLGDEEIIVAGGMESMSNAPYYLPKGRFGLRMGDGQMVDGMIYDGLSCSFHPKNVHMGTYGNSTAEMFELSREKQDEWSYRSHNLALKAMDNGILGEEIVAVEIPQRKGDPVVVKEDEAPRRDTSIDSLAKLKPAFGKDGTITAGNAPGVNDGACAIVLTNEEKAKELGKEPLAYVIGHAEISIEPENFPQTPGIVINKLLDKTGKRLEDIDLFEINEAFAAVALVSSQIAGLDEEKVNVNGGAVALGHPIGASGARIILTLAYELKRRGGGIGVAAICSGGGQGDAIMIEVPKTGRNNA</sequence>
<dbReference type="PANTHER" id="PTHR18919:SF107">
    <property type="entry name" value="ACETYL-COA ACETYLTRANSFERASE, CYTOSOLIC"/>
    <property type="match status" value="1"/>
</dbReference>
<organism evidence="10 11">
    <name type="scientific">Psychrobacillus lasiicapitis</name>
    <dbReference type="NCBI Taxonomy" id="1636719"/>
    <lineage>
        <taxon>Bacteria</taxon>
        <taxon>Bacillati</taxon>
        <taxon>Bacillota</taxon>
        <taxon>Bacilli</taxon>
        <taxon>Bacillales</taxon>
        <taxon>Bacillaceae</taxon>
        <taxon>Psychrobacillus</taxon>
    </lineage>
</organism>
<evidence type="ECO:0000256" key="4">
    <source>
        <dbReference type="ARBA" id="ARBA00023315"/>
    </source>
</evidence>
<evidence type="ECO:0000259" key="8">
    <source>
        <dbReference type="Pfam" id="PF00108"/>
    </source>
</evidence>
<proteinExistence type="inferred from homology"/>
<dbReference type="InterPro" id="IPR020615">
    <property type="entry name" value="Thiolase_acyl_enz_int_AS"/>
</dbReference>
<feature type="active site" description="Proton acceptor" evidence="6">
    <location>
        <position position="351"/>
    </location>
</feature>
<feature type="active site" description="Acyl-thioester intermediate" evidence="6">
    <location>
        <position position="88"/>
    </location>
</feature>
<dbReference type="Gene3D" id="3.40.47.10">
    <property type="match status" value="2"/>
</dbReference>
<dbReference type="PANTHER" id="PTHR18919">
    <property type="entry name" value="ACETYL-COA C-ACYLTRANSFERASE"/>
    <property type="match status" value="1"/>
</dbReference>
<protein>
    <recommendedName>
        <fullName evidence="2">acetyl-CoA C-acetyltransferase</fullName>
        <ecNumber evidence="2">2.3.1.9</ecNumber>
    </recommendedName>
    <alternativeName>
        <fullName evidence="5">Acetoacetyl-CoA thiolase</fullName>
    </alternativeName>
</protein>
<dbReference type="EC" id="2.3.1.9" evidence="2"/>
<evidence type="ECO:0000256" key="2">
    <source>
        <dbReference type="ARBA" id="ARBA00012705"/>
    </source>
</evidence>
<feature type="domain" description="Thiolase N-terminal" evidence="8">
    <location>
        <begin position="5"/>
        <end position="265"/>
    </location>
</feature>
<dbReference type="OrthoDB" id="9764892at2"/>
<evidence type="ECO:0000313" key="10">
    <source>
        <dbReference type="EMBL" id="TQR14978.1"/>
    </source>
</evidence>
<evidence type="ECO:0000259" key="9">
    <source>
        <dbReference type="Pfam" id="PF02803"/>
    </source>
</evidence>
<dbReference type="Proteomes" id="UP000317316">
    <property type="component" value="Unassembled WGS sequence"/>
</dbReference>
<feature type="domain" description="Thiolase C-terminal" evidence="9">
    <location>
        <begin position="273"/>
        <end position="393"/>
    </location>
</feature>
<comment type="similarity">
    <text evidence="1 7">Belongs to the thiolase-like superfamily. Thiolase family.</text>
</comment>
<dbReference type="PROSITE" id="PS00098">
    <property type="entry name" value="THIOLASE_1"/>
    <property type="match status" value="1"/>
</dbReference>
<dbReference type="NCBIfam" id="NF006086">
    <property type="entry name" value="PRK08235.1"/>
    <property type="match status" value="1"/>
</dbReference>
<keyword evidence="4 7" id="KW-0012">Acyltransferase</keyword>
<dbReference type="InterPro" id="IPR016039">
    <property type="entry name" value="Thiolase-like"/>
</dbReference>
<dbReference type="NCBIfam" id="TIGR01930">
    <property type="entry name" value="AcCoA-C-Actrans"/>
    <property type="match status" value="1"/>
</dbReference>
<dbReference type="SUPFAM" id="SSF53901">
    <property type="entry name" value="Thiolase-like"/>
    <property type="match status" value="2"/>
</dbReference>
<dbReference type="FunFam" id="3.40.47.10:FF:000010">
    <property type="entry name" value="Acetyl-CoA acetyltransferase (Thiolase)"/>
    <property type="match status" value="1"/>
</dbReference>
<evidence type="ECO:0000256" key="3">
    <source>
        <dbReference type="ARBA" id="ARBA00022679"/>
    </source>
</evidence>
<evidence type="ECO:0000313" key="11">
    <source>
        <dbReference type="Proteomes" id="UP000317316"/>
    </source>
</evidence>
<dbReference type="InterPro" id="IPR020610">
    <property type="entry name" value="Thiolase_AS"/>
</dbReference>
<name>A0A544TC19_9BACI</name>
<dbReference type="RefSeq" id="WP_142537957.1">
    <property type="nucleotide sequence ID" value="NZ_BMIE01000001.1"/>
</dbReference>
<dbReference type="PIRSF" id="PIRSF000429">
    <property type="entry name" value="Ac-CoA_Ac_transf"/>
    <property type="match status" value="1"/>
</dbReference>
<dbReference type="PROSITE" id="PS00737">
    <property type="entry name" value="THIOLASE_2"/>
    <property type="match status" value="1"/>
</dbReference>
<dbReference type="InterPro" id="IPR020616">
    <property type="entry name" value="Thiolase_N"/>
</dbReference>
<keyword evidence="3 7" id="KW-0808">Transferase</keyword>
<gene>
    <name evidence="10" type="ORF">FG382_05790</name>
</gene>
<dbReference type="Pfam" id="PF02803">
    <property type="entry name" value="Thiolase_C"/>
    <property type="match status" value="1"/>
</dbReference>
<dbReference type="InterPro" id="IPR002155">
    <property type="entry name" value="Thiolase"/>
</dbReference>
<evidence type="ECO:0000256" key="7">
    <source>
        <dbReference type="RuleBase" id="RU003557"/>
    </source>
</evidence>
<dbReference type="InterPro" id="IPR020613">
    <property type="entry name" value="Thiolase_CS"/>
</dbReference>
<reference evidence="10 11" key="1">
    <citation type="submission" date="2019-05" db="EMBL/GenBank/DDBJ databases">
        <title>Psychrobacillus vulpis sp. nov., a new species isolated from feces of a red fox that inhabits in The Tablas de Daimiel Natural Park, Albacete, Spain.</title>
        <authorList>
            <person name="Rodriguez M."/>
            <person name="Reina J.C."/>
            <person name="Bejar V."/>
            <person name="Llamas I."/>
        </authorList>
    </citation>
    <scope>NUCLEOTIDE SEQUENCE [LARGE SCALE GENOMIC DNA]</scope>
    <source>
        <strain evidence="10 11">NEAU-3TGS17</strain>
    </source>
</reference>
<dbReference type="Pfam" id="PF00108">
    <property type="entry name" value="Thiolase_N"/>
    <property type="match status" value="1"/>
</dbReference>
<evidence type="ECO:0000256" key="6">
    <source>
        <dbReference type="PIRSR" id="PIRSR000429-1"/>
    </source>
</evidence>
<evidence type="ECO:0000256" key="1">
    <source>
        <dbReference type="ARBA" id="ARBA00010982"/>
    </source>
</evidence>
<feature type="active site" description="Proton acceptor" evidence="6">
    <location>
        <position position="381"/>
    </location>
</feature>
<keyword evidence="11" id="KW-1185">Reference proteome</keyword>
<dbReference type="CDD" id="cd00751">
    <property type="entry name" value="thiolase"/>
    <property type="match status" value="1"/>
</dbReference>
<evidence type="ECO:0000256" key="5">
    <source>
        <dbReference type="ARBA" id="ARBA00030755"/>
    </source>
</evidence>
<dbReference type="GO" id="GO:0003985">
    <property type="term" value="F:acetyl-CoA C-acetyltransferase activity"/>
    <property type="evidence" value="ECO:0007669"/>
    <property type="project" value="UniProtKB-EC"/>
</dbReference>
<dbReference type="EMBL" id="VDGH01000003">
    <property type="protein sequence ID" value="TQR14978.1"/>
    <property type="molecule type" value="Genomic_DNA"/>
</dbReference>
<dbReference type="AlphaFoldDB" id="A0A544TC19"/>